<dbReference type="Pfam" id="PF21960">
    <property type="entry name" value="RCF1-5-like_lid"/>
    <property type="match status" value="1"/>
</dbReference>
<dbReference type="InterPro" id="IPR050238">
    <property type="entry name" value="DNA_Rep/Repair_Clamp_Loader"/>
</dbReference>
<evidence type="ECO:0000256" key="3">
    <source>
        <dbReference type="ARBA" id="ARBA00022705"/>
    </source>
</evidence>
<evidence type="ECO:0000259" key="8">
    <source>
        <dbReference type="SMART" id="SM00382"/>
    </source>
</evidence>
<dbReference type="GO" id="GO:0005524">
    <property type="term" value="F:ATP binding"/>
    <property type="evidence" value="ECO:0007669"/>
    <property type="project" value="UniProtKB-KW"/>
</dbReference>
<evidence type="ECO:0000313" key="9">
    <source>
        <dbReference type="EMBL" id="RDL33956.1"/>
    </source>
</evidence>
<dbReference type="SUPFAM" id="SSF52540">
    <property type="entry name" value="P-loop containing nucleoside triphosphate hydrolases"/>
    <property type="match status" value="1"/>
</dbReference>
<dbReference type="AlphaFoldDB" id="A0A370TGC7"/>
<accession>A0A370TGC7</accession>
<dbReference type="GO" id="GO:0003677">
    <property type="term" value="F:DNA binding"/>
    <property type="evidence" value="ECO:0007669"/>
    <property type="project" value="InterPro"/>
</dbReference>
<dbReference type="SMART" id="SM00382">
    <property type="entry name" value="AAA"/>
    <property type="match status" value="1"/>
</dbReference>
<dbReference type="Pfam" id="PF08542">
    <property type="entry name" value="Rep_fac_C"/>
    <property type="match status" value="1"/>
</dbReference>
<keyword evidence="5" id="KW-0067">ATP-binding</keyword>
<dbReference type="GO" id="GO:0005663">
    <property type="term" value="C:DNA replication factor C complex"/>
    <property type="evidence" value="ECO:0007669"/>
    <property type="project" value="TreeGrafter"/>
</dbReference>
<dbReference type="GO" id="GO:0006281">
    <property type="term" value="P:DNA repair"/>
    <property type="evidence" value="ECO:0007669"/>
    <property type="project" value="TreeGrafter"/>
</dbReference>
<dbReference type="RefSeq" id="XP_031867238.1">
    <property type="nucleotide sequence ID" value="XM_032016947.1"/>
</dbReference>
<evidence type="ECO:0000256" key="6">
    <source>
        <dbReference type="ARBA" id="ARBA00023242"/>
    </source>
</evidence>
<evidence type="ECO:0000256" key="1">
    <source>
        <dbReference type="ARBA" id="ARBA00004123"/>
    </source>
</evidence>
<comment type="similarity">
    <text evidence="2">Belongs to the activator 1 small subunits family.</text>
</comment>
<keyword evidence="4" id="KW-0547">Nucleotide-binding</keyword>
<dbReference type="GO" id="GO:0006271">
    <property type="term" value="P:DNA strand elongation involved in DNA replication"/>
    <property type="evidence" value="ECO:0007669"/>
    <property type="project" value="UniProtKB-ARBA"/>
</dbReference>
<protein>
    <recommendedName>
        <fullName evidence="7">Replication factor C subunit 3</fullName>
    </recommendedName>
</protein>
<evidence type="ECO:0000256" key="4">
    <source>
        <dbReference type="ARBA" id="ARBA00022741"/>
    </source>
</evidence>
<dbReference type="InterPro" id="IPR003959">
    <property type="entry name" value="ATPase_AAA_core"/>
</dbReference>
<dbReference type="FunFam" id="1.20.272.10:FF:000004">
    <property type="entry name" value="Replication factor C subunit 5"/>
    <property type="match status" value="1"/>
</dbReference>
<dbReference type="FunFam" id="3.40.50.300:FF:000129">
    <property type="entry name" value="Replication factor C subunit 5"/>
    <property type="match status" value="1"/>
</dbReference>
<dbReference type="CDD" id="cd00009">
    <property type="entry name" value="AAA"/>
    <property type="match status" value="1"/>
</dbReference>
<dbReference type="PANTHER" id="PTHR11669:SF9">
    <property type="entry name" value="REPLICATION FACTOR C SUBUNIT 5"/>
    <property type="match status" value="1"/>
</dbReference>
<feature type="domain" description="AAA+ ATPase" evidence="8">
    <location>
        <begin position="77"/>
        <end position="216"/>
    </location>
</feature>
<dbReference type="EMBL" id="NPIC01000008">
    <property type="protein sequence ID" value="RDL33956.1"/>
    <property type="molecule type" value="Genomic_DNA"/>
</dbReference>
<dbReference type="PANTHER" id="PTHR11669">
    <property type="entry name" value="REPLICATION FACTOR C / DNA POLYMERASE III GAMMA-TAU SUBUNIT"/>
    <property type="match status" value="1"/>
</dbReference>
<dbReference type="SUPFAM" id="SSF48019">
    <property type="entry name" value="post-AAA+ oligomerization domain-like"/>
    <property type="match status" value="1"/>
</dbReference>
<dbReference type="GO" id="GO:0031390">
    <property type="term" value="C:Ctf18 RFC-like complex"/>
    <property type="evidence" value="ECO:0007669"/>
    <property type="project" value="TreeGrafter"/>
</dbReference>
<dbReference type="CDD" id="cd18140">
    <property type="entry name" value="HLD_clamp_RFC"/>
    <property type="match status" value="1"/>
</dbReference>
<comment type="subcellular location">
    <subcellularLocation>
        <location evidence="1">Nucleus</location>
    </subcellularLocation>
</comment>
<dbReference type="InterPro" id="IPR027417">
    <property type="entry name" value="P-loop_NTPase"/>
</dbReference>
<evidence type="ECO:0000256" key="2">
    <source>
        <dbReference type="ARBA" id="ARBA00005378"/>
    </source>
</evidence>
<dbReference type="Proteomes" id="UP000254866">
    <property type="component" value="Unassembled WGS sequence"/>
</dbReference>
<dbReference type="GO" id="GO:0031391">
    <property type="term" value="C:Elg1 RFC-like complex"/>
    <property type="evidence" value="ECO:0007669"/>
    <property type="project" value="TreeGrafter"/>
</dbReference>
<dbReference type="GO" id="GO:0003689">
    <property type="term" value="F:DNA clamp loader activity"/>
    <property type="evidence" value="ECO:0007669"/>
    <property type="project" value="TreeGrafter"/>
</dbReference>
<name>A0A370TGC7_9HELO</name>
<dbReference type="Gene3D" id="1.20.272.10">
    <property type="match status" value="1"/>
</dbReference>
<keyword evidence="3" id="KW-0235">DNA replication</keyword>
<dbReference type="InterPro" id="IPR008921">
    <property type="entry name" value="DNA_pol3_clamp-load_cplx_C"/>
</dbReference>
<dbReference type="InterPro" id="IPR047854">
    <property type="entry name" value="RFC_lid"/>
</dbReference>
<keyword evidence="9" id="KW-0378">Hydrolase</keyword>
<reference evidence="9 10" key="1">
    <citation type="journal article" date="2018" name="IMA Fungus">
        <title>IMA Genome-F 9: Draft genome sequence of Annulohypoxylon stygium, Aspergillus mulundensis, Berkeleyomyces basicola (syn. Thielaviopsis basicola), Ceratocystis smalleyi, two Cercospora beticola strains, Coleophoma cylindrospora, Fusarium fracticaudum, Phialophora cf. hyalina, and Morchella septimelata.</title>
        <authorList>
            <person name="Wingfield B.D."/>
            <person name="Bills G.F."/>
            <person name="Dong Y."/>
            <person name="Huang W."/>
            <person name="Nel W.J."/>
            <person name="Swalarsk-Parry B.S."/>
            <person name="Vaghefi N."/>
            <person name="Wilken P.M."/>
            <person name="An Z."/>
            <person name="de Beer Z.W."/>
            <person name="De Vos L."/>
            <person name="Chen L."/>
            <person name="Duong T.A."/>
            <person name="Gao Y."/>
            <person name="Hammerbacher A."/>
            <person name="Kikkert J.R."/>
            <person name="Li Y."/>
            <person name="Li H."/>
            <person name="Li K."/>
            <person name="Li Q."/>
            <person name="Liu X."/>
            <person name="Ma X."/>
            <person name="Naidoo K."/>
            <person name="Pethybridge S.J."/>
            <person name="Sun J."/>
            <person name="Steenkamp E.T."/>
            <person name="van der Nest M.A."/>
            <person name="van Wyk S."/>
            <person name="Wingfield M.J."/>
            <person name="Xiong C."/>
            <person name="Yue Q."/>
            <person name="Zhang X."/>
        </authorList>
    </citation>
    <scope>NUCLEOTIDE SEQUENCE [LARGE SCALE GENOMIC DNA]</scope>
    <source>
        <strain evidence="9 10">BP 5553</strain>
    </source>
</reference>
<sequence length="395" mass="43348">MSDYEDEMDVDAPAVQDSVMFSSDNVNSKGKRSAANLPVEAEDNLPWIEKYRPDTLEDVSGHQDILATINKFVDSNRLPHLLLYGPPGTGKTSTILALARRIYGAKNVRQMVLELNASDDRGIDVVREQIKTFASTKQIFTMNPTSSTTTSIAAYKLIILDEADAMTSTAQMALRRIMEKYTANTRFCVIANYTHKLSPALLSRCTRFRFSPLKEVDIRVLVDKVITEENVQITPDATDALVRLSKGDMRRALNVLQACHASSTPLHLKGTPKPPEKDIKRDTITETAIYECIASPHPADINKILTTLLKTTDVTSCLQLINSLKATQGLALADIITALGEELMKLDVPAPVMITWLDGLAEVEYRLSGGGSELVQTGAVVGVVRNGAELMSEVK</sequence>
<dbReference type="FunFam" id="1.10.8.60:FF:000028">
    <property type="entry name" value="Replication factor C subunit 5"/>
    <property type="match status" value="1"/>
</dbReference>
<evidence type="ECO:0000313" key="10">
    <source>
        <dbReference type="Proteomes" id="UP000254866"/>
    </source>
</evidence>
<keyword evidence="10" id="KW-1185">Reference proteome</keyword>
<dbReference type="OrthoDB" id="4199794at2759"/>
<dbReference type="GO" id="GO:0016887">
    <property type="term" value="F:ATP hydrolysis activity"/>
    <property type="evidence" value="ECO:0007669"/>
    <property type="project" value="InterPro"/>
</dbReference>
<evidence type="ECO:0000256" key="5">
    <source>
        <dbReference type="ARBA" id="ARBA00022840"/>
    </source>
</evidence>
<dbReference type="STRING" id="2656787.A0A370TGC7"/>
<organism evidence="9 10">
    <name type="scientific">Venustampulla echinocandica</name>
    <dbReference type="NCBI Taxonomy" id="2656787"/>
    <lineage>
        <taxon>Eukaryota</taxon>
        <taxon>Fungi</taxon>
        <taxon>Dikarya</taxon>
        <taxon>Ascomycota</taxon>
        <taxon>Pezizomycotina</taxon>
        <taxon>Leotiomycetes</taxon>
        <taxon>Helotiales</taxon>
        <taxon>Pleuroascaceae</taxon>
        <taxon>Venustampulla</taxon>
    </lineage>
</organism>
<dbReference type="GO" id="GO:0031389">
    <property type="term" value="C:Rad17 RFC-like complex"/>
    <property type="evidence" value="ECO:0007669"/>
    <property type="project" value="TreeGrafter"/>
</dbReference>
<dbReference type="Gene3D" id="3.40.50.300">
    <property type="entry name" value="P-loop containing nucleotide triphosphate hydrolases"/>
    <property type="match status" value="1"/>
</dbReference>
<dbReference type="InterPro" id="IPR013748">
    <property type="entry name" value="Rep_factorC_C"/>
</dbReference>
<dbReference type="InterPro" id="IPR003593">
    <property type="entry name" value="AAA+_ATPase"/>
</dbReference>
<proteinExistence type="inferred from homology"/>
<dbReference type="Gene3D" id="1.10.8.60">
    <property type="match status" value="1"/>
</dbReference>
<comment type="caution">
    <text evidence="9">The sequence shown here is derived from an EMBL/GenBank/DDBJ whole genome shotgun (WGS) entry which is preliminary data.</text>
</comment>
<dbReference type="GeneID" id="43601173"/>
<gene>
    <name evidence="9" type="ORF">BP5553_08324</name>
</gene>
<keyword evidence="6" id="KW-0539">Nucleus</keyword>
<evidence type="ECO:0000256" key="7">
    <source>
        <dbReference type="ARBA" id="ARBA00070184"/>
    </source>
</evidence>
<dbReference type="Pfam" id="PF00004">
    <property type="entry name" value="AAA"/>
    <property type="match status" value="1"/>
</dbReference>